<evidence type="ECO:0000256" key="4">
    <source>
        <dbReference type="ARBA" id="ARBA00022741"/>
    </source>
</evidence>
<evidence type="ECO:0000256" key="5">
    <source>
        <dbReference type="ARBA" id="ARBA00022840"/>
    </source>
</evidence>
<dbReference type="PANTHER" id="PTHR43740">
    <property type="entry name" value="LEUCYL-TRNA SYNTHETASE"/>
    <property type="match status" value="1"/>
</dbReference>
<organism evidence="15 16">
    <name type="scientific">Acetobacter sacchari</name>
    <dbReference type="NCBI Taxonomy" id="2661687"/>
    <lineage>
        <taxon>Bacteria</taxon>
        <taxon>Pseudomonadati</taxon>
        <taxon>Pseudomonadota</taxon>
        <taxon>Alphaproteobacteria</taxon>
        <taxon>Acetobacterales</taxon>
        <taxon>Acetobacteraceae</taxon>
        <taxon>Acetobacter</taxon>
    </lineage>
</organism>
<keyword evidence="2 9" id="KW-0963">Cytoplasm</keyword>
<evidence type="ECO:0000259" key="14">
    <source>
        <dbReference type="Pfam" id="PF13603"/>
    </source>
</evidence>
<keyword evidence="16" id="KW-1185">Reference proteome</keyword>
<evidence type="ECO:0000256" key="1">
    <source>
        <dbReference type="ARBA" id="ARBA00005594"/>
    </source>
</evidence>
<dbReference type="EC" id="6.1.1.4" evidence="9"/>
<evidence type="ECO:0000256" key="10">
    <source>
        <dbReference type="RuleBase" id="RU363035"/>
    </source>
</evidence>
<keyword evidence="4 9" id="KW-0547">Nucleotide-binding</keyword>
<evidence type="ECO:0000256" key="2">
    <source>
        <dbReference type="ARBA" id="ARBA00022490"/>
    </source>
</evidence>
<keyword evidence="6 9" id="KW-0648">Protein biosynthesis</keyword>
<evidence type="ECO:0000256" key="7">
    <source>
        <dbReference type="ARBA" id="ARBA00023146"/>
    </source>
</evidence>
<dbReference type="InterPro" id="IPR015413">
    <property type="entry name" value="Methionyl/Leucyl_tRNA_Synth"/>
</dbReference>
<evidence type="ECO:0000256" key="6">
    <source>
        <dbReference type="ARBA" id="ARBA00022917"/>
    </source>
</evidence>
<dbReference type="InterPro" id="IPR009080">
    <property type="entry name" value="tRNAsynth_Ia_anticodon-bd"/>
</dbReference>
<evidence type="ECO:0000259" key="12">
    <source>
        <dbReference type="Pfam" id="PF08264"/>
    </source>
</evidence>
<dbReference type="InterPro" id="IPR002300">
    <property type="entry name" value="aa-tRNA-synth_Ia"/>
</dbReference>
<feature type="domain" description="Leucyl-tRNA synthetase editing" evidence="14">
    <location>
        <begin position="229"/>
        <end position="419"/>
    </location>
</feature>
<protein>
    <recommendedName>
        <fullName evidence="9">Leucine--tRNA ligase</fullName>
        <ecNumber evidence="9">6.1.1.4</ecNumber>
    </recommendedName>
    <alternativeName>
        <fullName evidence="9">Leucyl-tRNA synthetase</fullName>
        <shortName evidence="9">LeuRS</shortName>
    </alternativeName>
</protein>
<feature type="binding site" evidence="9">
    <location>
        <position position="631"/>
    </location>
    <ligand>
        <name>ATP</name>
        <dbReference type="ChEBI" id="CHEBI:30616"/>
    </ligand>
</feature>
<evidence type="ECO:0000259" key="13">
    <source>
        <dbReference type="Pfam" id="PF09334"/>
    </source>
</evidence>
<evidence type="ECO:0000313" key="16">
    <source>
        <dbReference type="Proteomes" id="UP000664771"/>
    </source>
</evidence>
<keyword evidence="7 9" id="KW-0030">Aminoacyl-tRNA synthetase</keyword>
<feature type="short sequence motif" description="'KMSKS' region" evidence="9">
    <location>
        <begin position="628"/>
        <end position="632"/>
    </location>
</feature>
<dbReference type="Pfam" id="PF00133">
    <property type="entry name" value="tRNA-synt_1"/>
    <property type="match status" value="2"/>
</dbReference>
<evidence type="ECO:0000313" key="15">
    <source>
        <dbReference type="EMBL" id="MBO1360014.1"/>
    </source>
</evidence>
<dbReference type="Gene3D" id="3.10.20.590">
    <property type="match status" value="1"/>
</dbReference>
<comment type="subcellular location">
    <subcellularLocation>
        <location evidence="9">Cytoplasm</location>
    </subcellularLocation>
</comment>
<dbReference type="PANTHER" id="PTHR43740:SF2">
    <property type="entry name" value="LEUCINE--TRNA LIGASE, MITOCHONDRIAL"/>
    <property type="match status" value="1"/>
</dbReference>
<proteinExistence type="inferred from homology"/>
<dbReference type="InterPro" id="IPR001412">
    <property type="entry name" value="aa-tRNA-synth_I_CS"/>
</dbReference>
<feature type="domain" description="Methionyl/Valyl/Leucyl/Isoleucyl-tRNA synthetase anticodon-binding" evidence="12">
    <location>
        <begin position="712"/>
        <end position="833"/>
    </location>
</feature>
<feature type="domain" description="Methionyl/Leucyl tRNA synthetase" evidence="13">
    <location>
        <begin position="44"/>
        <end position="178"/>
    </location>
</feature>
<comment type="similarity">
    <text evidence="1 9 10">Belongs to the class-I aminoacyl-tRNA synthetase family.</text>
</comment>
<keyword evidence="3 9" id="KW-0436">Ligase</keyword>
<gene>
    <name evidence="9" type="primary">leuS</name>
    <name evidence="15" type="ORF">J2D73_09425</name>
</gene>
<dbReference type="SUPFAM" id="SSF47323">
    <property type="entry name" value="Anticodon-binding domain of a subclass of class I aminoacyl-tRNA synthetases"/>
    <property type="match status" value="1"/>
</dbReference>
<feature type="domain" description="Aminoacyl-tRNA synthetase class Ia" evidence="11">
    <location>
        <begin position="627"/>
        <end position="667"/>
    </location>
</feature>
<evidence type="ECO:0000256" key="3">
    <source>
        <dbReference type="ARBA" id="ARBA00022598"/>
    </source>
</evidence>
<dbReference type="Pfam" id="PF09334">
    <property type="entry name" value="tRNA-synt_1g"/>
    <property type="match status" value="1"/>
</dbReference>
<dbReference type="InterPro" id="IPR013155">
    <property type="entry name" value="M/V/L/I-tRNA-synth_anticd-bd"/>
</dbReference>
<accession>A0ABS3LVU6</accession>
<dbReference type="InterPro" id="IPR002302">
    <property type="entry name" value="Leu-tRNA-ligase"/>
</dbReference>
<dbReference type="InterPro" id="IPR025709">
    <property type="entry name" value="Leu_tRNA-synth_edit"/>
</dbReference>
<dbReference type="Gene3D" id="3.40.50.620">
    <property type="entry name" value="HUPs"/>
    <property type="match status" value="2"/>
</dbReference>
<feature type="domain" description="Aminoacyl-tRNA synthetase class Ia" evidence="11">
    <location>
        <begin position="434"/>
        <end position="590"/>
    </location>
</feature>
<comment type="caution">
    <text evidence="15">The sequence shown here is derived from an EMBL/GenBank/DDBJ whole genome shotgun (WGS) entry which is preliminary data.</text>
</comment>
<evidence type="ECO:0000256" key="8">
    <source>
        <dbReference type="ARBA" id="ARBA00047469"/>
    </source>
</evidence>
<dbReference type="HAMAP" id="MF_00049_B">
    <property type="entry name" value="Leu_tRNA_synth_B"/>
    <property type="match status" value="1"/>
</dbReference>
<dbReference type="PROSITE" id="PS00178">
    <property type="entry name" value="AA_TRNA_LIGASE_I"/>
    <property type="match status" value="1"/>
</dbReference>
<dbReference type="SUPFAM" id="SSF50677">
    <property type="entry name" value="ValRS/IleRS/LeuRS editing domain"/>
    <property type="match status" value="1"/>
</dbReference>
<dbReference type="Pfam" id="PF08264">
    <property type="entry name" value="Anticodon_1"/>
    <property type="match status" value="1"/>
</dbReference>
<dbReference type="Proteomes" id="UP000664771">
    <property type="component" value="Unassembled WGS sequence"/>
</dbReference>
<sequence length="873" mass="96729">MTAHDMPATYDFHTVEPRWQARWESDGVFAVPDTPPADKPKYYVLEMFPYPSGQLHMGHVRNYALGDVVARYKRARGYAVLHPMGWDAFGLPAENAARERGVHPRQWTLDNIAAMRGTLQRLGFSLNWDREIATCLPEYYGKQQKLFLDFLAAGLVDRRESWVNWDPVDETVLANEQVIDGKGWRSGAPIEKKQLSQWFMRITKFAPDLLDGLNSLDRWPERVRLMQERWIGRSEGARLRFSLAQPPAGFDENLDSVEVFTTRPETLFGMSFLALAPDHPLAAKVAERNVAAADFIAECRRLGTSVEAVEKAEKRGFDTGLRVRHPFLPDQSFPVWIANFVLMDYGSGALFGCPCGDQRDYDFARKYDLPIPLVILPPGENANDWTADKGPWTGEGSLINSGFLDGLSCEAGRTEAIARLEGLGVGTGVVNWRLRDWGVSRQRYWGCPIPVIHCAGCGPVPVPDEQLPVVLPEDVTFDRPGNPLDHHPTWKHVACPKCGKPATRETDTFDTFVDSSWYFARFTAPHAATPTVRSAADGWLAVDQYIGGIEHAILHLLYARFFTRAMRETGHLDVSEPFAGLFTQGMVNHESYRDAKGGWLYPEEVRRTGAGAFHAETGEEITVGRVEKMSKSKRNTVAPVSIIERFGADTARWFVLSDSPPERDMEWTEAGVAGAARFVQRLYRIVRAVATACPADAPEQTGEIPAAVDALRRATHRTIAAVTEALEAFTVNVAVARLHELTSALAEAERAADEPGMAFARREAALTLALLCAPMTPHLGEELLSLLEPNAALAAQRPWPTPEPALLAVTQIKLAVQIMGKLRGTIDAEPDEDGAAVLARAEAEPNVARLLEGKKIVKRIHVPNRIVNFVVAG</sequence>
<dbReference type="CDD" id="cd00812">
    <property type="entry name" value="LeuRS_core"/>
    <property type="match status" value="1"/>
</dbReference>
<dbReference type="NCBIfam" id="TIGR00396">
    <property type="entry name" value="leuS_bact"/>
    <property type="match status" value="1"/>
</dbReference>
<feature type="short sequence motif" description="'HIGH' region" evidence="9">
    <location>
        <begin position="49"/>
        <end position="59"/>
    </location>
</feature>
<dbReference type="PRINTS" id="PR00985">
    <property type="entry name" value="TRNASYNTHLEU"/>
</dbReference>
<dbReference type="InterPro" id="IPR009008">
    <property type="entry name" value="Val/Leu/Ile-tRNA-synth_edit"/>
</dbReference>
<dbReference type="Pfam" id="PF13603">
    <property type="entry name" value="tRNA-synt_1_2"/>
    <property type="match status" value="1"/>
</dbReference>
<dbReference type="Gene3D" id="2.20.28.290">
    <property type="match status" value="1"/>
</dbReference>
<name>A0ABS3LVU6_9PROT</name>
<dbReference type="SUPFAM" id="SSF52374">
    <property type="entry name" value="Nucleotidylyl transferase"/>
    <property type="match status" value="1"/>
</dbReference>
<reference evidence="15 16" key="1">
    <citation type="submission" date="2021-03" db="EMBL/GenBank/DDBJ databases">
        <title>The complete genome sequence of Acetobacter sacchari TBRC 11175.</title>
        <authorList>
            <person name="Charoenyingcharoen P."/>
            <person name="Yukphan P."/>
        </authorList>
    </citation>
    <scope>NUCLEOTIDE SEQUENCE [LARGE SCALE GENOMIC DNA]</scope>
    <source>
        <strain evidence="15 16">TBRC 11175</strain>
    </source>
</reference>
<dbReference type="GO" id="GO:0004823">
    <property type="term" value="F:leucine-tRNA ligase activity"/>
    <property type="evidence" value="ECO:0007669"/>
    <property type="project" value="UniProtKB-EC"/>
</dbReference>
<dbReference type="EMBL" id="JAFVMF010000009">
    <property type="protein sequence ID" value="MBO1360014.1"/>
    <property type="molecule type" value="Genomic_DNA"/>
</dbReference>
<dbReference type="Gene3D" id="3.90.740.10">
    <property type="entry name" value="Valyl/Leucyl/Isoleucyl-tRNA synthetase, editing domain"/>
    <property type="match status" value="1"/>
</dbReference>
<dbReference type="Gene3D" id="1.10.730.10">
    <property type="entry name" value="Isoleucyl-tRNA Synthetase, Domain 1"/>
    <property type="match status" value="1"/>
</dbReference>
<comment type="catalytic activity">
    <reaction evidence="8 9">
        <text>tRNA(Leu) + L-leucine + ATP = L-leucyl-tRNA(Leu) + AMP + diphosphate</text>
        <dbReference type="Rhea" id="RHEA:11688"/>
        <dbReference type="Rhea" id="RHEA-COMP:9613"/>
        <dbReference type="Rhea" id="RHEA-COMP:9622"/>
        <dbReference type="ChEBI" id="CHEBI:30616"/>
        <dbReference type="ChEBI" id="CHEBI:33019"/>
        <dbReference type="ChEBI" id="CHEBI:57427"/>
        <dbReference type="ChEBI" id="CHEBI:78442"/>
        <dbReference type="ChEBI" id="CHEBI:78494"/>
        <dbReference type="ChEBI" id="CHEBI:456215"/>
        <dbReference type="EC" id="6.1.1.4"/>
    </reaction>
</comment>
<evidence type="ECO:0000259" key="11">
    <source>
        <dbReference type="Pfam" id="PF00133"/>
    </source>
</evidence>
<evidence type="ECO:0000256" key="9">
    <source>
        <dbReference type="HAMAP-Rule" id="MF_00049"/>
    </source>
</evidence>
<dbReference type="InterPro" id="IPR014729">
    <property type="entry name" value="Rossmann-like_a/b/a_fold"/>
</dbReference>
<keyword evidence="5 9" id="KW-0067">ATP-binding</keyword>